<evidence type="ECO:0000259" key="2">
    <source>
        <dbReference type="PROSITE" id="PS51186"/>
    </source>
</evidence>
<organism evidence="3 4">
    <name type="scientific">Elysia crispata</name>
    <name type="common">lettuce slug</name>
    <dbReference type="NCBI Taxonomy" id="231223"/>
    <lineage>
        <taxon>Eukaryota</taxon>
        <taxon>Metazoa</taxon>
        <taxon>Spiralia</taxon>
        <taxon>Lophotrochozoa</taxon>
        <taxon>Mollusca</taxon>
        <taxon>Gastropoda</taxon>
        <taxon>Heterobranchia</taxon>
        <taxon>Euthyneura</taxon>
        <taxon>Panpulmonata</taxon>
        <taxon>Sacoglossa</taxon>
        <taxon>Placobranchoidea</taxon>
        <taxon>Plakobranchidae</taxon>
        <taxon>Elysia</taxon>
    </lineage>
</organism>
<dbReference type="SUPFAM" id="SSF55729">
    <property type="entry name" value="Acyl-CoA N-acyltransferases (Nat)"/>
    <property type="match status" value="1"/>
</dbReference>
<dbReference type="Gene3D" id="3.40.630.30">
    <property type="match status" value="1"/>
</dbReference>
<dbReference type="GO" id="GO:0047961">
    <property type="term" value="F:glycine N-acyltransferase activity"/>
    <property type="evidence" value="ECO:0007669"/>
    <property type="project" value="InterPro"/>
</dbReference>
<keyword evidence="4" id="KW-1185">Reference proteome</keyword>
<comment type="similarity">
    <text evidence="1">Belongs to the glycine N-acyltransferase family.</text>
</comment>
<evidence type="ECO:0000313" key="3">
    <source>
        <dbReference type="EMBL" id="KAK3772415.1"/>
    </source>
</evidence>
<evidence type="ECO:0000256" key="1">
    <source>
        <dbReference type="RuleBase" id="RU368002"/>
    </source>
</evidence>
<comment type="caution">
    <text evidence="3">The sequence shown here is derived from an EMBL/GenBank/DDBJ whole genome shotgun (WGS) entry which is preliminary data.</text>
</comment>
<keyword evidence="1" id="KW-0808">Transferase</keyword>
<dbReference type="AlphaFoldDB" id="A0AAE0ZN21"/>
<gene>
    <name evidence="3" type="ORF">RRG08_031437</name>
</gene>
<evidence type="ECO:0000313" key="4">
    <source>
        <dbReference type="Proteomes" id="UP001283361"/>
    </source>
</evidence>
<dbReference type="InterPro" id="IPR010313">
    <property type="entry name" value="Glycine_N-acyltransferase"/>
</dbReference>
<dbReference type="EC" id="2.3.1.-" evidence="1"/>
<dbReference type="GO" id="GO:0005739">
    <property type="term" value="C:mitochondrion"/>
    <property type="evidence" value="ECO:0007669"/>
    <property type="project" value="InterPro"/>
</dbReference>
<keyword evidence="1" id="KW-0012">Acyltransferase</keyword>
<dbReference type="PANTHER" id="PTHR15298">
    <property type="entry name" value="L-COA N-ACYLTRANSFERASE-RELATED"/>
    <property type="match status" value="1"/>
</dbReference>
<dbReference type="InterPro" id="IPR000182">
    <property type="entry name" value="GNAT_dom"/>
</dbReference>
<reference evidence="3" key="1">
    <citation type="journal article" date="2023" name="G3 (Bethesda)">
        <title>A reference genome for the long-term kleptoplast-retaining sea slug Elysia crispata morphotype clarki.</title>
        <authorList>
            <person name="Eastman K.E."/>
            <person name="Pendleton A.L."/>
            <person name="Shaikh M.A."/>
            <person name="Suttiyut T."/>
            <person name="Ogas R."/>
            <person name="Tomko P."/>
            <person name="Gavelis G."/>
            <person name="Widhalm J.R."/>
            <person name="Wisecaver J.H."/>
        </authorList>
    </citation>
    <scope>NUCLEOTIDE SEQUENCE</scope>
    <source>
        <strain evidence="3">ECLA1</strain>
    </source>
</reference>
<dbReference type="InterPro" id="IPR016181">
    <property type="entry name" value="Acyl_CoA_acyltransferase"/>
</dbReference>
<dbReference type="PROSITE" id="PS51186">
    <property type="entry name" value="GNAT"/>
    <property type="match status" value="1"/>
</dbReference>
<feature type="domain" description="N-acetyltransferase" evidence="2">
    <location>
        <begin position="154"/>
        <end position="296"/>
    </location>
</feature>
<dbReference type="EMBL" id="JAWDGP010003624">
    <property type="protein sequence ID" value="KAK3772415.1"/>
    <property type="molecule type" value="Genomic_DNA"/>
</dbReference>
<name>A0AAE0ZN21_9GAST</name>
<dbReference type="Proteomes" id="UP001283361">
    <property type="component" value="Unassembled WGS sequence"/>
</dbReference>
<proteinExistence type="inferred from homology"/>
<protein>
    <recommendedName>
        <fullName evidence="1">Glycine N-acyltransferase-like protein</fullName>
        <ecNumber evidence="1">2.3.1.-</ecNumber>
    </recommendedName>
</protein>
<dbReference type="PANTHER" id="PTHR15298:SF1">
    <property type="entry name" value="GLYCINE N-ACYLTRANSFERASE-LIKE PROTEIN"/>
    <property type="match status" value="1"/>
</dbReference>
<accession>A0AAE0ZN21</accession>
<sequence>MTVLLFCRSRERINRTLHTVTKNELPALKNWLEQFLPDSFMLYGTVRETLQGRWSASTYLTLGWPEILAAGEGEADPASPCQPYLSDPRSTSVFSPHSQHLEELLLWPGYLDWSRPIDFRAVGNKMTPTYQKVARAKGGNTRVLHYLLFGANKAQISPLPVPEDLKLSHLDPDLHTDYVVSNWPHSRENTHVYIRELLQHLPNVGLFDRAGECIGFVLGKEHGAIGMAHVRKPYRGRRLATIMDSHLAQKYFCDELPVFALTLKVNKPAMRVLSSSGLKEMSSADWIVYYTGDEGESRIKIGR</sequence>